<keyword evidence="2" id="KW-0472">Membrane</keyword>
<accession>A0ABN6KG72</accession>
<name>A0ABN6KG72_9LEPT</name>
<keyword evidence="1" id="KW-0175">Coiled coil</keyword>
<organism evidence="3 4">
    <name type="scientific">Leptospira kobayashii</name>
    <dbReference type="NCBI Taxonomy" id="1917830"/>
    <lineage>
        <taxon>Bacteria</taxon>
        <taxon>Pseudomonadati</taxon>
        <taxon>Spirochaetota</taxon>
        <taxon>Spirochaetia</taxon>
        <taxon>Leptospirales</taxon>
        <taxon>Leptospiraceae</taxon>
        <taxon>Leptospira</taxon>
    </lineage>
</organism>
<proteinExistence type="predicted"/>
<evidence type="ECO:0000256" key="2">
    <source>
        <dbReference type="SAM" id="Phobius"/>
    </source>
</evidence>
<dbReference type="EMBL" id="AP025028">
    <property type="protein sequence ID" value="BDA80209.1"/>
    <property type="molecule type" value="Genomic_DNA"/>
</dbReference>
<keyword evidence="2" id="KW-0812">Transmembrane</keyword>
<feature type="coiled-coil region" evidence="1">
    <location>
        <begin position="145"/>
        <end position="281"/>
    </location>
</feature>
<evidence type="ECO:0000313" key="4">
    <source>
        <dbReference type="Proteomes" id="UP000245263"/>
    </source>
</evidence>
<evidence type="ECO:0000313" key="3">
    <source>
        <dbReference type="EMBL" id="BDA80209.1"/>
    </source>
</evidence>
<keyword evidence="2" id="KW-1133">Transmembrane helix</keyword>
<dbReference type="RefSeq" id="WP_109020891.1">
    <property type="nucleotide sequence ID" value="NZ_AP025028.1"/>
</dbReference>
<evidence type="ECO:0000256" key="1">
    <source>
        <dbReference type="SAM" id="Coils"/>
    </source>
</evidence>
<sequence length="460" mass="53847">MQENENQSLDSKYITLEAEYFFSNGKKNKLINSTDETYKIKLKNEDIIFDLKKPFYVSKIYLAVDHVDKERIRLNFSDSSGKTGKANFIADESDESKQTFQIGSIITRFIIKYDSGFLEWANPFILGVSVRGLPLEELESFYPDLIEISKSRKNLETKIQNEEARIAKETEAIAEERNQFEKSKIQLEKRLKELEASILELEDQKKNNEMVTKETVELLNLEKEKFENTKKENSQLLTTKSELESNIQTGQNKLEALQEENKELEQKVREQRKIFASYSNEYSEFNKQSNWYIFFYVCLTIFPITVLSFVLYKLFIGSIDLTTIYQNNENIDTWTIFITRLPFVTVAGFLIHGSYVIFKLIALKIMDIQSEKLSLSKIAIIAQDQVNLSSEKLNLTDEQIQDANIYLRMELFKAYMKETIGKDFEYKTRDSKILDSIKDQIVLKLLPQKWREKLEISKNP</sequence>
<protein>
    <submittedName>
        <fullName evidence="3">Uncharacterized protein</fullName>
    </submittedName>
</protein>
<dbReference type="Proteomes" id="UP000245263">
    <property type="component" value="Chromosome 1"/>
</dbReference>
<keyword evidence="4" id="KW-1185">Reference proteome</keyword>
<feature type="transmembrane region" description="Helical" evidence="2">
    <location>
        <begin position="336"/>
        <end position="358"/>
    </location>
</feature>
<reference evidence="3 4" key="1">
    <citation type="submission" date="2021-08" db="EMBL/GenBank/DDBJ databases">
        <title>Complete genome sequence of Leptospira kobayashii strain E30.</title>
        <authorList>
            <person name="Nakao R."/>
            <person name="Nakamura S."/>
            <person name="Masuzawa T."/>
            <person name="Koizumi N."/>
        </authorList>
    </citation>
    <scope>NUCLEOTIDE SEQUENCE [LARGE SCALE GENOMIC DNA]</scope>
    <source>
        <strain evidence="3 4">E30</strain>
    </source>
</reference>
<feature type="transmembrane region" description="Helical" evidence="2">
    <location>
        <begin position="293"/>
        <end position="316"/>
    </location>
</feature>
<gene>
    <name evidence="3" type="ORF">LPTSP3_g31390</name>
</gene>